<name>A0ABZ2RCV1_9MICC</name>
<dbReference type="Pfam" id="PF13692">
    <property type="entry name" value="Glyco_trans_1_4"/>
    <property type="match status" value="1"/>
</dbReference>
<dbReference type="Proteomes" id="UP001623384">
    <property type="component" value="Chromosome"/>
</dbReference>
<dbReference type="EMBL" id="CP148033">
    <property type="protein sequence ID" value="WXK93935.1"/>
    <property type="molecule type" value="Genomic_DNA"/>
</dbReference>
<dbReference type="InterPro" id="IPR028098">
    <property type="entry name" value="Glyco_trans_4-like_N"/>
</dbReference>
<sequence>MPKYREAFFSALIASLDGADIDCRVAAAAPQQEQAERGDAVTADWIETYEPKQLHVGGRTIGLGGARRLWRHDDAVVVGHLGSSLDTYRAIYDAARKQIRVGLWGHIKSYVNDGNPLDLALERWQLRRSDHVFAYTPGGYDYAICSGVEPSRVTAVMNATDTTRLETARDSISESQKLSFMAAHNLRLGRTLGYIGGLDSSKRIDFLADSLERLWALDPDVKLIVAGTGSDAHLLDAARARGQVVMLGYASAVDQALIAGVSSAFLMPGRIGLVAVDALVLRKPILTTAWPYHAPEHEYLTESASRFTSANNVESYTRLVHNYLAAEQSTVGSPNNFNWGFPTIDKMVDNFASGIVAMLERRQ</sequence>
<accession>A0ABZ2RCV1</accession>
<keyword evidence="1 4" id="KW-0328">Glycosyltransferase</keyword>
<reference evidence="4 5" key="1">
    <citation type="submission" date="2024-03" db="EMBL/GenBank/DDBJ databases">
        <title>Rhodococcus navarretei sp. nov. and Pseudarthrobacter quantumdoti sp. nov., two new species with the ability to biosynthesize Quantum Dots isolated from soil samples at Union Glacier, Antarctica.</title>
        <authorList>
            <person name="Vargas M."/>
        </authorList>
    </citation>
    <scope>NUCLEOTIDE SEQUENCE [LARGE SCALE GENOMIC DNA]</scope>
    <source>
        <strain evidence="4 5">RC-2-3</strain>
    </source>
</reference>
<dbReference type="SUPFAM" id="SSF53756">
    <property type="entry name" value="UDP-Glycosyltransferase/glycogen phosphorylase"/>
    <property type="match status" value="1"/>
</dbReference>
<gene>
    <name evidence="4" type="ORF">WHH00_03765</name>
</gene>
<proteinExistence type="predicted"/>
<protein>
    <submittedName>
        <fullName evidence="4">Glycosyltransferase</fullName>
        <ecNumber evidence="4">2.4.-.-</ecNumber>
    </submittedName>
</protein>
<evidence type="ECO:0000256" key="2">
    <source>
        <dbReference type="ARBA" id="ARBA00022679"/>
    </source>
</evidence>
<keyword evidence="5" id="KW-1185">Reference proteome</keyword>
<feature type="domain" description="Glycosyltransferase subfamily 4-like N-terminal" evidence="3">
    <location>
        <begin position="9"/>
        <end position="158"/>
    </location>
</feature>
<evidence type="ECO:0000256" key="1">
    <source>
        <dbReference type="ARBA" id="ARBA00022676"/>
    </source>
</evidence>
<evidence type="ECO:0000259" key="3">
    <source>
        <dbReference type="Pfam" id="PF13579"/>
    </source>
</evidence>
<dbReference type="GO" id="GO:0016757">
    <property type="term" value="F:glycosyltransferase activity"/>
    <property type="evidence" value="ECO:0007669"/>
    <property type="project" value="UniProtKB-KW"/>
</dbReference>
<dbReference type="RefSeq" id="WP_406636657.1">
    <property type="nucleotide sequence ID" value="NZ_CP148033.1"/>
</dbReference>
<keyword evidence="2 4" id="KW-0808">Transferase</keyword>
<organism evidence="4 5">
    <name type="scientific">Pseudarthrobacter quantipunctorum</name>
    <dbReference type="NCBI Taxonomy" id="3128980"/>
    <lineage>
        <taxon>Bacteria</taxon>
        <taxon>Bacillati</taxon>
        <taxon>Actinomycetota</taxon>
        <taxon>Actinomycetes</taxon>
        <taxon>Micrococcales</taxon>
        <taxon>Micrococcaceae</taxon>
        <taxon>Pseudarthrobacter</taxon>
    </lineage>
</organism>
<dbReference type="EC" id="2.4.-.-" evidence="4"/>
<evidence type="ECO:0000313" key="4">
    <source>
        <dbReference type="EMBL" id="WXK93935.1"/>
    </source>
</evidence>
<dbReference type="Gene3D" id="3.40.50.2000">
    <property type="entry name" value="Glycogen Phosphorylase B"/>
    <property type="match status" value="2"/>
</dbReference>
<evidence type="ECO:0000313" key="5">
    <source>
        <dbReference type="Proteomes" id="UP001623384"/>
    </source>
</evidence>
<dbReference type="Pfam" id="PF13579">
    <property type="entry name" value="Glyco_trans_4_4"/>
    <property type="match status" value="1"/>
</dbReference>